<comment type="caution">
    <text evidence="3">The sequence shown here is derived from an EMBL/GenBank/DDBJ whole genome shotgun (WGS) entry which is preliminary data.</text>
</comment>
<name>A0A816HC40_9BILA</name>
<keyword evidence="1" id="KW-0175">Coiled coil</keyword>
<proteinExistence type="predicted"/>
<evidence type="ECO:0000256" key="1">
    <source>
        <dbReference type="SAM" id="Coils"/>
    </source>
</evidence>
<evidence type="ECO:0000313" key="4">
    <source>
        <dbReference type="EMBL" id="CAF4707011.1"/>
    </source>
</evidence>
<gene>
    <name evidence="3" type="ORF">GPM918_LOCUS46725</name>
    <name evidence="4" type="ORF">SRO942_LOCUS51511</name>
</gene>
<feature type="compositionally biased region" description="Basic and acidic residues" evidence="2">
    <location>
        <begin position="39"/>
        <end position="53"/>
    </location>
</feature>
<keyword evidence="5" id="KW-1185">Reference proteome</keyword>
<organism evidence="3 5">
    <name type="scientific">Didymodactylos carnosus</name>
    <dbReference type="NCBI Taxonomy" id="1234261"/>
    <lineage>
        <taxon>Eukaryota</taxon>
        <taxon>Metazoa</taxon>
        <taxon>Spiralia</taxon>
        <taxon>Gnathifera</taxon>
        <taxon>Rotifera</taxon>
        <taxon>Eurotatoria</taxon>
        <taxon>Bdelloidea</taxon>
        <taxon>Philodinida</taxon>
        <taxon>Philodinidae</taxon>
        <taxon>Didymodactylos</taxon>
    </lineage>
</organism>
<feature type="coiled-coil region" evidence="1">
    <location>
        <begin position="77"/>
        <end position="104"/>
    </location>
</feature>
<reference evidence="3" key="1">
    <citation type="submission" date="2021-02" db="EMBL/GenBank/DDBJ databases">
        <authorList>
            <person name="Nowell W R."/>
        </authorList>
    </citation>
    <scope>NUCLEOTIDE SEQUENCE</scope>
</reference>
<protein>
    <submittedName>
        <fullName evidence="3">Uncharacterized protein</fullName>
    </submittedName>
</protein>
<feature type="region of interest" description="Disordered" evidence="2">
    <location>
        <begin position="1"/>
        <end position="54"/>
    </location>
</feature>
<accession>A0A816HC40</accession>
<evidence type="ECO:0000313" key="5">
    <source>
        <dbReference type="Proteomes" id="UP000663829"/>
    </source>
</evidence>
<dbReference type="EMBL" id="CAJOBC010164979">
    <property type="protein sequence ID" value="CAF4707011.1"/>
    <property type="molecule type" value="Genomic_DNA"/>
</dbReference>
<evidence type="ECO:0000256" key="2">
    <source>
        <dbReference type="SAM" id="MobiDB-lite"/>
    </source>
</evidence>
<dbReference type="EMBL" id="CAJNOQ010070595">
    <property type="protein sequence ID" value="CAF1685718.1"/>
    <property type="molecule type" value="Genomic_DNA"/>
</dbReference>
<dbReference type="Proteomes" id="UP000663829">
    <property type="component" value="Unassembled WGS sequence"/>
</dbReference>
<dbReference type="AlphaFoldDB" id="A0A816HC40"/>
<feature type="non-terminal residue" evidence="3">
    <location>
        <position position="1"/>
    </location>
</feature>
<sequence length="108" mass="11704">STAKANSGAKALPNNIVQNAKKRSKSASSEDSLISIPKKKIDSSGTRTKEHPSKISAAATIIKSKNLDLPIDPSITFDQDKGTANELEQQLHKLLAENERLTKAVDFY</sequence>
<evidence type="ECO:0000313" key="3">
    <source>
        <dbReference type="EMBL" id="CAF1685718.1"/>
    </source>
</evidence>
<dbReference type="Proteomes" id="UP000681722">
    <property type="component" value="Unassembled WGS sequence"/>
</dbReference>
<feature type="non-terminal residue" evidence="3">
    <location>
        <position position="108"/>
    </location>
</feature>